<gene>
    <name evidence="4" type="ORF">FHS57_003913</name>
</gene>
<dbReference type="Gene3D" id="3.40.50.2300">
    <property type="match status" value="1"/>
</dbReference>
<dbReference type="GO" id="GO:0000160">
    <property type="term" value="P:phosphorelay signal transduction system"/>
    <property type="evidence" value="ECO:0007669"/>
    <property type="project" value="InterPro"/>
</dbReference>
<reference evidence="4 5" key="1">
    <citation type="submission" date="2020-08" db="EMBL/GenBank/DDBJ databases">
        <title>Genomic Encyclopedia of Type Strains, Phase IV (KMG-IV): sequencing the most valuable type-strain genomes for metagenomic binning, comparative biology and taxonomic classification.</title>
        <authorList>
            <person name="Goeker M."/>
        </authorList>
    </citation>
    <scope>NUCLEOTIDE SEQUENCE [LARGE SCALE GENOMIC DNA]</scope>
    <source>
        <strain evidence="4 5">DSM 17976</strain>
    </source>
</reference>
<dbReference type="PANTHER" id="PTHR44591">
    <property type="entry name" value="STRESS RESPONSE REGULATOR PROTEIN 1"/>
    <property type="match status" value="1"/>
</dbReference>
<dbReference type="PANTHER" id="PTHR44591:SF3">
    <property type="entry name" value="RESPONSE REGULATORY DOMAIN-CONTAINING PROTEIN"/>
    <property type="match status" value="1"/>
</dbReference>
<sequence length="120" mass="13124">MDNASLEKVYERALIIDDELDTCLLLGMFLKKYGIVSMRAHSLADGLAKLTAEAPQLIFLDNNLPDGTGIDYIAQVRQQMPQAKLVMMTAMSALREQALALGADGFVEKPLDVKKIASVL</sequence>
<dbReference type="InterPro" id="IPR050595">
    <property type="entry name" value="Bact_response_regulator"/>
</dbReference>
<accession>A0A7W5ZM15</accession>
<comment type="caution">
    <text evidence="4">The sequence shown here is derived from an EMBL/GenBank/DDBJ whole genome shotgun (WGS) entry which is preliminary data.</text>
</comment>
<protein>
    <submittedName>
        <fullName evidence="4">DNA-binding response OmpR family regulator</fullName>
    </submittedName>
</protein>
<evidence type="ECO:0000256" key="1">
    <source>
        <dbReference type="ARBA" id="ARBA00022553"/>
    </source>
</evidence>
<dbReference type="EMBL" id="JACIBY010000008">
    <property type="protein sequence ID" value="MBB3839902.1"/>
    <property type="molecule type" value="Genomic_DNA"/>
</dbReference>
<dbReference type="PROSITE" id="PS50110">
    <property type="entry name" value="RESPONSE_REGULATORY"/>
    <property type="match status" value="1"/>
</dbReference>
<dbReference type="InterPro" id="IPR011006">
    <property type="entry name" value="CheY-like_superfamily"/>
</dbReference>
<keyword evidence="1 2" id="KW-0597">Phosphoprotein</keyword>
<evidence type="ECO:0000313" key="4">
    <source>
        <dbReference type="EMBL" id="MBB3839902.1"/>
    </source>
</evidence>
<dbReference type="RefSeq" id="WP_183976542.1">
    <property type="nucleotide sequence ID" value="NZ_JACIBY010000008.1"/>
</dbReference>
<feature type="domain" description="Response regulatory" evidence="3">
    <location>
        <begin position="12"/>
        <end position="120"/>
    </location>
</feature>
<dbReference type="Proteomes" id="UP000541352">
    <property type="component" value="Unassembled WGS sequence"/>
</dbReference>
<organism evidence="4 5">
    <name type="scientific">Runella defluvii</name>
    <dbReference type="NCBI Taxonomy" id="370973"/>
    <lineage>
        <taxon>Bacteria</taxon>
        <taxon>Pseudomonadati</taxon>
        <taxon>Bacteroidota</taxon>
        <taxon>Cytophagia</taxon>
        <taxon>Cytophagales</taxon>
        <taxon>Spirosomataceae</taxon>
        <taxon>Runella</taxon>
    </lineage>
</organism>
<keyword evidence="5" id="KW-1185">Reference proteome</keyword>
<name>A0A7W5ZM15_9BACT</name>
<dbReference type="SMART" id="SM00448">
    <property type="entry name" value="REC"/>
    <property type="match status" value="1"/>
</dbReference>
<proteinExistence type="predicted"/>
<keyword evidence="4" id="KW-0238">DNA-binding</keyword>
<evidence type="ECO:0000256" key="2">
    <source>
        <dbReference type="PROSITE-ProRule" id="PRU00169"/>
    </source>
</evidence>
<dbReference type="AlphaFoldDB" id="A0A7W5ZM15"/>
<dbReference type="GO" id="GO:0003677">
    <property type="term" value="F:DNA binding"/>
    <property type="evidence" value="ECO:0007669"/>
    <property type="project" value="UniProtKB-KW"/>
</dbReference>
<feature type="modified residue" description="4-aspartylphosphate" evidence="2">
    <location>
        <position position="61"/>
    </location>
</feature>
<evidence type="ECO:0000259" key="3">
    <source>
        <dbReference type="PROSITE" id="PS50110"/>
    </source>
</evidence>
<dbReference type="Pfam" id="PF00072">
    <property type="entry name" value="Response_reg"/>
    <property type="match status" value="1"/>
</dbReference>
<dbReference type="CDD" id="cd00156">
    <property type="entry name" value="REC"/>
    <property type="match status" value="1"/>
</dbReference>
<evidence type="ECO:0000313" key="5">
    <source>
        <dbReference type="Proteomes" id="UP000541352"/>
    </source>
</evidence>
<dbReference type="InterPro" id="IPR001789">
    <property type="entry name" value="Sig_transdc_resp-reg_receiver"/>
</dbReference>
<dbReference type="SUPFAM" id="SSF52172">
    <property type="entry name" value="CheY-like"/>
    <property type="match status" value="1"/>
</dbReference>